<evidence type="ECO:0000313" key="3">
    <source>
        <dbReference type="Proteomes" id="UP000245086"/>
    </source>
</evidence>
<evidence type="ECO:0008006" key="4">
    <source>
        <dbReference type="Google" id="ProtNLM"/>
    </source>
</evidence>
<reference evidence="2 3" key="1">
    <citation type="journal article" date="2018" name="Genome Announc.">
        <title>Draft Genome Sequence of "Candidatus Phycosocius bacilliformis," an Alphaproteobacterial Ectosymbiont of the Hydrocarbon-Producing Green Alga Botryococcus braunii.</title>
        <authorList>
            <person name="Tanabe Y."/>
            <person name="Yamaguchi H."/>
            <person name="Watanabe M.M."/>
        </authorList>
    </citation>
    <scope>NUCLEOTIDE SEQUENCE [LARGE SCALE GENOMIC DNA]</scope>
    <source>
        <strain evidence="2 3">BOTRYCO-2</strain>
    </source>
</reference>
<comment type="caution">
    <text evidence="2">The sequence shown here is derived from an EMBL/GenBank/DDBJ whole genome shotgun (WGS) entry which is preliminary data.</text>
</comment>
<feature type="chain" id="PRO_5015117406" description="DUF4932 domain-containing protein" evidence="1">
    <location>
        <begin position="22"/>
        <end position="494"/>
    </location>
</feature>
<feature type="signal peptide" evidence="1">
    <location>
        <begin position="1"/>
        <end position="21"/>
    </location>
</feature>
<name>A0A2P2EA41_9PROT</name>
<accession>A0A2P2EA41</accession>
<evidence type="ECO:0000313" key="2">
    <source>
        <dbReference type="EMBL" id="GBF57926.1"/>
    </source>
</evidence>
<keyword evidence="1" id="KW-0732">Signal</keyword>
<proteinExistence type="predicted"/>
<keyword evidence="3" id="KW-1185">Reference proteome</keyword>
<gene>
    <name evidence="2" type="ORF">PbB2_01597</name>
</gene>
<sequence>MNSLSKYLAGLAVLIPSTASANSQTPESSYLSASTPPAIQLLAETQNVKIVIGGEEVGTWTLIPADYPKQLNLPVSTTEATEFCFVNLERRACASFMPGTERRLEITFAGVMRPTVVRAVFDRPPAHFTRDYQDVHRGKVLVEVPAAYELVNIAIALSDFGIADKDLIYQNSDYYRDVRRHFDPFRDHPLVRKINAQLSENRNVYFPLKMNAYSLTLDPLGKVVRSDIYDRTGFEGSYQNEILPLIDDLNDFAARSNFRQFFSDHQATYRQQEAFFETEANVGQINVWLRREFPSVPAYDGVKIVFSPLVGFNQSLAIVEADSYRELQPHINFPYGRNPSLSAGADAIERSAILFTEMNHGFINPTSATYVDDINRIFQDRAIWADDTKATQYYGSPKLLFDEYMNWALTSLYYLDRMSPQDFEIANESLIANMENRRGFKKFAEFDAALLRLYKARPAGTPIEALYRDILAWCLALEVDQGSTPRSAPSVDRR</sequence>
<protein>
    <recommendedName>
        <fullName evidence="4">DUF4932 domain-containing protein</fullName>
    </recommendedName>
</protein>
<evidence type="ECO:0000256" key="1">
    <source>
        <dbReference type="SAM" id="SignalP"/>
    </source>
</evidence>
<dbReference type="EMBL" id="BFBR01000004">
    <property type="protein sequence ID" value="GBF57926.1"/>
    <property type="molecule type" value="Genomic_DNA"/>
</dbReference>
<dbReference type="AlphaFoldDB" id="A0A2P2EA41"/>
<organism evidence="2 3">
    <name type="scientific">Candidatus Phycosocius bacilliformis</name>
    <dbReference type="NCBI Taxonomy" id="1445552"/>
    <lineage>
        <taxon>Bacteria</taxon>
        <taxon>Pseudomonadati</taxon>
        <taxon>Pseudomonadota</taxon>
        <taxon>Alphaproteobacteria</taxon>
        <taxon>Caulobacterales</taxon>
        <taxon>Caulobacterales incertae sedis</taxon>
        <taxon>Candidatus Phycosocius</taxon>
    </lineage>
</organism>
<dbReference type="Proteomes" id="UP000245086">
    <property type="component" value="Unassembled WGS sequence"/>
</dbReference>